<organism evidence="2 3">
    <name type="scientific">Tepidibacter hydrothermalis</name>
    <dbReference type="NCBI Taxonomy" id="3036126"/>
    <lineage>
        <taxon>Bacteria</taxon>
        <taxon>Bacillati</taxon>
        <taxon>Bacillota</taxon>
        <taxon>Clostridia</taxon>
        <taxon>Peptostreptococcales</taxon>
        <taxon>Peptostreptococcaceae</taxon>
        <taxon>Tepidibacter</taxon>
    </lineage>
</organism>
<evidence type="ECO:0000313" key="2">
    <source>
        <dbReference type="EMBL" id="WFD11167.1"/>
    </source>
</evidence>
<keyword evidence="3" id="KW-1185">Reference proteome</keyword>
<name>A0ABY8EDZ6_9FIRM</name>
<protein>
    <submittedName>
        <fullName evidence="2">Cys-Cys-COOH (Seleno)protein SaoC</fullName>
    </submittedName>
</protein>
<evidence type="ECO:0000256" key="1">
    <source>
        <dbReference type="SAM" id="SignalP"/>
    </source>
</evidence>
<proteinExistence type="predicted"/>
<feature type="signal peptide" evidence="1">
    <location>
        <begin position="1"/>
        <end position="20"/>
    </location>
</feature>
<sequence>MTKKIILNLIFMVLTLTVLAGCSDVKESDIGVKEDNPLLNYFEESNPDNKVIKCAYEDIDNNNTKDLVVIYNVSKDKNKMKIVIDNDGKYEFTDEVDAPLENQSIKFKNIDDKDQIEVIVSGSKNGAVGYAIFRVVDMKIINLFGQDMEDCC</sequence>
<dbReference type="RefSeq" id="WP_277733154.1">
    <property type="nucleotide sequence ID" value="NZ_CP120733.1"/>
</dbReference>
<keyword evidence="1" id="KW-0732">Signal</keyword>
<dbReference type="EMBL" id="CP120733">
    <property type="protein sequence ID" value="WFD11167.1"/>
    <property type="molecule type" value="Genomic_DNA"/>
</dbReference>
<evidence type="ECO:0000313" key="3">
    <source>
        <dbReference type="Proteomes" id="UP001222800"/>
    </source>
</evidence>
<feature type="chain" id="PRO_5047352119" evidence="1">
    <location>
        <begin position="21"/>
        <end position="152"/>
    </location>
</feature>
<dbReference type="Proteomes" id="UP001222800">
    <property type="component" value="Chromosome"/>
</dbReference>
<dbReference type="PROSITE" id="PS51257">
    <property type="entry name" value="PROKAR_LIPOPROTEIN"/>
    <property type="match status" value="1"/>
</dbReference>
<accession>A0ABY8EDZ6</accession>
<gene>
    <name evidence="2" type="primary">saoC</name>
    <name evidence="2" type="ORF">P4S50_03565</name>
</gene>
<dbReference type="NCBIfam" id="NF040734">
    <property type="entry name" value="CC-COOH_SaoC"/>
    <property type="match status" value="1"/>
</dbReference>
<reference evidence="2 3" key="1">
    <citation type="submission" date="2023-03" db="EMBL/GenBank/DDBJ databases">
        <title>Complete genome sequence of Tepidibacter sp. SWIR-1, isolated from a deep-sea hydrothermal vent.</title>
        <authorList>
            <person name="Li X."/>
        </authorList>
    </citation>
    <scope>NUCLEOTIDE SEQUENCE [LARGE SCALE GENOMIC DNA]</scope>
    <source>
        <strain evidence="2 3">SWIR-1</strain>
    </source>
</reference>